<dbReference type="AlphaFoldDB" id="E4X6P5"/>
<evidence type="ECO:0000256" key="3">
    <source>
        <dbReference type="ARBA" id="ARBA00024947"/>
    </source>
</evidence>
<dbReference type="Gene3D" id="3.30.530.20">
    <property type="match status" value="1"/>
</dbReference>
<evidence type="ECO:0000256" key="2">
    <source>
        <dbReference type="ARBA" id="ARBA00011814"/>
    </source>
</evidence>
<dbReference type="Proteomes" id="UP000001307">
    <property type="component" value="Unassembled WGS sequence"/>
</dbReference>
<dbReference type="GO" id="GO:0048039">
    <property type="term" value="F:ubiquinone binding"/>
    <property type="evidence" value="ECO:0007669"/>
    <property type="project" value="InterPro"/>
</dbReference>
<dbReference type="PANTHER" id="PTHR12901">
    <property type="entry name" value="SPERM PROTEIN HOMOLOG"/>
    <property type="match status" value="1"/>
</dbReference>
<dbReference type="InParanoid" id="E4X6P5"/>
<dbReference type="GO" id="GO:0045333">
    <property type="term" value="P:cellular respiration"/>
    <property type="evidence" value="ECO:0007669"/>
    <property type="project" value="InterPro"/>
</dbReference>
<evidence type="ECO:0000313" key="5">
    <source>
        <dbReference type="EMBL" id="CBY07826.1"/>
    </source>
</evidence>
<feature type="domain" description="Coenzyme Q-binding protein COQ10 START" evidence="4">
    <location>
        <begin position="21"/>
        <end position="120"/>
    </location>
</feature>
<comment type="subunit">
    <text evidence="2">Interacts with coenzyme Q.</text>
</comment>
<dbReference type="GO" id="GO:0005739">
    <property type="term" value="C:mitochondrion"/>
    <property type="evidence" value="ECO:0007669"/>
    <property type="project" value="TreeGrafter"/>
</dbReference>
<evidence type="ECO:0000313" key="6">
    <source>
        <dbReference type="Proteomes" id="UP000001307"/>
    </source>
</evidence>
<dbReference type="EMBL" id="FN653027">
    <property type="protein sequence ID" value="CBY07826.1"/>
    <property type="molecule type" value="Genomic_DNA"/>
</dbReference>
<keyword evidence="6" id="KW-1185">Reference proteome</keyword>
<proteinExistence type="inferred from homology"/>
<reference evidence="5" key="1">
    <citation type="journal article" date="2010" name="Science">
        <title>Plasticity of animal genome architecture unmasked by rapid evolution of a pelagic tunicate.</title>
        <authorList>
            <person name="Denoeud F."/>
            <person name="Henriet S."/>
            <person name="Mungpakdee S."/>
            <person name="Aury J.M."/>
            <person name="Da Silva C."/>
            <person name="Brinkmann H."/>
            <person name="Mikhaleva J."/>
            <person name="Olsen L.C."/>
            <person name="Jubin C."/>
            <person name="Canestro C."/>
            <person name="Bouquet J.M."/>
            <person name="Danks G."/>
            <person name="Poulain J."/>
            <person name="Campsteijn C."/>
            <person name="Adamski M."/>
            <person name="Cross I."/>
            <person name="Yadetie F."/>
            <person name="Muffato M."/>
            <person name="Louis A."/>
            <person name="Butcher S."/>
            <person name="Tsagkogeorga G."/>
            <person name="Konrad A."/>
            <person name="Singh S."/>
            <person name="Jensen M.F."/>
            <person name="Cong E.H."/>
            <person name="Eikeseth-Otteraa H."/>
            <person name="Noel B."/>
            <person name="Anthouard V."/>
            <person name="Porcel B.M."/>
            <person name="Kachouri-Lafond R."/>
            <person name="Nishino A."/>
            <person name="Ugolini M."/>
            <person name="Chourrout P."/>
            <person name="Nishida H."/>
            <person name="Aasland R."/>
            <person name="Huzurbazar S."/>
            <person name="Westhof E."/>
            <person name="Delsuc F."/>
            <person name="Lehrach H."/>
            <person name="Reinhardt R."/>
            <person name="Weissenbach J."/>
            <person name="Roy S.W."/>
            <person name="Artiguenave F."/>
            <person name="Postlethwait J.H."/>
            <person name="Manak J.R."/>
            <person name="Thompson E.M."/>
            <person name="Jaillon O."/>
            <person name="Du Pasquier L."/>
            <person name="Boudinot P."/>
            <person name="Liberles D.A."/>
            <person name="Volff J.N."/>
            <person name="Philippe H."/>
            <person name="Lenhard B."/>
            <person name="Roest Crollius H."/>
            <person name="Wincker P."/>
            <person name="Chourrout D."/>
        </authorList>
    </citation>
    <scope>NUCLEOTIDE SEQUENCE [LARGE SCALE GENOMIC DNA]</scope>
</reference>
<organism evidence="5">
    <name type="scientific">Oikopleura dioica</name>
    <name type="common">Tunicate</name>
    <dbReference type="NCBI Taxonomy" id="34765"/>
    <lineage>
        <taxon>Eukaryota</taxon>
        <taxon>Metazoa</taxon>
        <taxon>Chordata</taxon>
        <taxon>Tunicata</taxon>
        <taxon>Appendicularia</taxon>
        <taxon>Copelata</taxon>
        <taxon>Oikopleuridae</taxon>
        <taxon>Oikopleura</taxon>
    </lineage>
</organism>
<dbReference type="InterPro" id="IPR005031">
    <property type="entry name" value="COQ10_START"/>
</dbReference>
<gene>
    <name evidence="5" type="ORF">GSOID_T00003181001</name>
</gene>
<comment type="similarity">
    <text evidence="1">Belongs to the COQ10 family.</text>
</comment>
<dbReference type="InterPro" id="IPR023393">
    <property type="entry name" value="START-like_dom_sf"/>
</dbReference>
<dbReference type="OrthoDB" id="292693at2759"/>
<dbReference type="SUPFAM" id="SSF55961">
    <property type="entry name" value="Bet v1-like"/>
    <property type="match status" value="1"/>
</dbReference>
<evidence type="ECO:0000259" key="4">
    <source>
        <dbReference type="Pfam" id="PF03364"/>
    </source>
</evidence>
<sequence>MTRNLGLGSLRRSLATLHKRELATVYGVVADVANYSNFVPFCENSTLSSDKSSGQIDIKFGPIRNSWQSKLTFSEGEILAQNATSFPLKYLDTRWKFTPRKNGHGFENNLIFLIYFTPVGSATNKLVIEIKLKTAELCVFSIDLPFLC</sequence>
<dbReference type="InterPro" id="IPR044996">
    <property type="entry name" value="COQ10-like"/>
</dbReference>
<dbReference type="PANTHER" id="PTHR12901:SF10">
    <property type="entry name" value="COENZYME Q-BINDING PROTEIN COQ10, MITOCHONDRIAL"/>
    <property type="match status" value="1"/>
</dbReference>
<name>E4X6P5_OIKDI</name>
<protein>
    <recommendedName>
        <fullName evidence="4">Coenzyme Q-binding protein COQ10 START domain-containing protein</fullName>
    </recommendedName>
</protein>
<accession>E4X6P5</accession>
<dbReference type="Pfam" id="PF03364">
    <property type="entry name" value="Polyketide_cyc"/>
    <property type="match status" value="1"/>
</dbReference>
<comment type="function">
    <text evidence="3">Required for the function of coenzyme Q in the respiratory chain. May serve as a chaperone or may be involved in the transport of Q6 from its site of synthesis to the catalytic sites of the respiratory complexes.</text>
</comment>
<evidence type="ECO:0000256" key="1">
    <source>
        <dbReference type="ARBA" id="ARBA00006885"/>
    </source>
</evidence>